<sequence>MTTKRYPIGILFSSTGSYGDVARTMRNGAILACEQINSSQEFDFRLEPIEANPGGDLTAYVPAVEAILARGARHIVGCYTSSSRKEVIPTLEKRDALLWYPAHYEGFESASNVIYTGAVANHHIVPMVDYLMQHVGNRGFCIGSNYIWAWESNRVLREELTGRGGCVVAEHYLPVGEVDMDRIIDAIFQTQPDFILNSLIGDSAYAFFRQFRSACQRRGIDQVSRFPVASCNLSEPELAAIGPGAIDGHLSSSVYFASISTSRNQSFVEDYNLAFSGEPCVSAEAEAAFIAVRLLAEALHRAGTDEIMHVRACASGQKIAAPQGDVWLDQETLHAFLTPRIGRSRMDGQFDILVEAAAPVAPDPYLVHSTPTLAPTSGRPVLRIVT</sequence>
<reference evidence="1 2" key="1">
    <citation type="submission" date="2019-08" db="EMBL/GenBank/DDBJ databases">
        <title>Aureimonas fodiniaquatilis sp. nov., isolated from a coal mine wastewater.</title>
        <authorList>
            <person name="Kim W."/>
        </authorList>
    </citation>
    <scope>NUCLEOTIDE SEQUENCE [LARGE SCALE GENOMIC DNA]</scope>
    <source>
        <strain evidence="1 2">CAU 1482</strain>
    </source>
</reference>
<dbReference type="Proteomes" id="UP000324738">
    <property type="component" value="Unassembled WGS sequence"/>
</dbReference>
<keyword evidence="2" id="KW-1185">Reference proteome</keyword>
<comment type="caution">
    <text evidence="1">The sequence shown here is derived from an EMBL/GenBank/DDBJ whole genome shotgun (WGS) entry which is preliminary data.</text>
</comment>
<dbReference type="GO" id="GO:0033218">
    <property type="term" value="F:amide binding"/>
    <property type="evidence" value="ECO:0007669"/>
    <property type="project" value="InterPro"/>
</dbReference>
<dbReference type="SUPFAM" id="SSF53822">
    <property type="entry name" value="Periplasmic binding protein-like I"/>
    <property type="match status" value="1"/>
</dbReference>
<dbReference type="CDD" id="cd06357">
    <property type="entry name" value="PBP1_AmiC"/>
    <property type="match status" value="1"/>
</dbReference>
<dbReference type="PANTHER" id="PTHR47628">
    <property type="match status" value="1"/>
</dbReference>
<dbReference type="InterPro" id="IPR039570">
    <property type="entry name" value="AmiC_PBP1"/>
</dbReference>
<dbReference type="AlphaFoldDB" id="A0A5B0DT63"/>
<name>A0A5B0DT63_9HYPH</name>
<dbReference type="PANTHER" id="PTHR47628:SF1">
    <property type="entry name" value="ALIPHATIC AMIDASE EXPRESSION-REGULATING PROTEIN"/>
    <property type="match status" value="1"/>
</dbReference>
<dbReference type="EMBL" id="VTWH01000003">
    <property type="protein sequence ID" value="KAA0969598.1"/>
    <property type="molecule type" value="Genomic_DNA"/>
</dbReference>
<accession>A0A5B0DT63</accession>
<evidence type="ECO:0000313" key="2">
    <source>
        <dbReference type="Proteomes" id="UP000324738"/>
    </source>
</evidence>
<organism evidence="1 2">
    <name type="scientific">Aureimonas fodinaquatilis</name>
    <dbReference type="NCBI Taxonomy" id="2565783"/>
    <lineage>
        <taxon>Bacteria</taxon>
        <taxon>Pseudomonadati</taxon>
        <taxon>Pseudomonadota</taxon>
        <taxon>Alphaproteobacteria</taxon>
        <taxon>Hyphomicrobiales</taxon>
        <taxon>Aurantimonadaceae</taxon>
        <taxon>Aureimonas</taxon>
    </lineage>
</organism>
<dbReference type="RefSeq" id="WP_149300882.1">
    <property type="nucleotide sequence ID" value="NZ_VTWH01000003.1"/>
</dbReference>
<dbReference type="OrthoDB" id="9802022at2"/>
<proteinExistence type="predicted"/>
<dbReference type="Gene3D" id="3.40.50.2300">
    <property type="match status" value="2"/>
</dbReference>
<gene>
    <name evidence="1" type="ORF">FPY71_13810</name>
</gene>
<protein>
    <submittedName>
        <fullName evidence="1">Transporter substrate-binding protein</fullName>
    </submittedName>
</protein>
<evidence type="ECO:0000313" key="1">
    <source>
        <dbReference type="EMBL" id="KAA0969598.1"/>
    </source>
</evidence>
<dbReference type="InterPro" id="IPR028082">
    <property type="entry name" value="Peripla_BP_I"/>
</dbReference>
<dbReference type="Pfam" id="PF13433">
    <property type="entry name" value="Peripla_BP_5"/>
    <property type="match status" value="1"/>
</dbReference>